<keyword evidence="2" id="KW-1185">Reference proteome</keyword>
<accession>A0ABT1CC85</accession>
<evidence type="ECO:0000313" key="1">
    <source>
        <dbReference type="EMBL" id="MCO6052333.1"/>
    </source>
</evidence>
<sequence>MSSNANEEALRAELEKIHLALCIYDAAAEREFLKSGIRTSGHTLTSMRDRAAAIECELAQPEKGGPIDESQ</sequence>
<organism evidence="1 2">
    <name type="scientific">Mesorhizobium liriopis</name>
    <dbReference type="NCBI Taxonomy" id="2953882"/>
    <lineage>
        <taxon>Bacteria</taxon>
        <taxon>Pseudomonadati</taxon>
        <taxon>Pseudomonadota</taxon>
        <taxon>Alphaproteobacteria</taxon>
        <taxon>Hyphomicrobiales</taxon>
        <taxon>Phyllobacteriaceae</taxon>
        <taxon>Mesorhizobium</taxon>
    </lineage>
</organism>
<dbReference type="Proteomes" id="UP001205906">
    <property type="component" value="Unassembled WGS sequence"/>
</dbReference>
<dbReference type="EMBL" id="JAMXQS010000015">
    <property type="protein sequence ID" value="MCO6052333.1"/>
    <property type="molecule type" value="Genomic_DNA"/>
</dbReference>
<reference evidence="1 2" key="1">
    <citation type="submission" date="2022-06" db="EMBL/GenBank/DDBJ databases">
        <title>Mesorhizobium sp. strain RP14 Genome sequencing and assembly.</title>
        <authorList>
            <person name="Kim I."/>
        </authorList>
    </citation>
    <scope>NUCLEOTIDE SEQUENCE [LARGE SCALE GENOMIC DNA]</scope>
    <source>
        <strain evidence="2">RP14(2022)</strain>
    </source>
</reference>
<comment type="caution">
    <text evidence="1">The sequence shown here is derived from an EMBL/GenBank/DDBJ whole genome shotgun (WGS) entry which is preliminary data.</text>
</comment>
<dbReference type="RefSeq" id="WP_252822752.1">
    <property type="nucleotide sequence ID" value="NZ_JAMXQS010000015.1"/>
</dbReference>
<evidence type="ECO:0000313" key="2">
    <source>
        <dbReference type="Proteomes" id="UP001205906"/>
    </source>
</evidence>
<name>A0ABT1CC85_9HYPH</name>
<protein>
    <submittedName>
        <fullName evidence="1">Uncharacterized protein</fullName>
    </submittedName>
</protein>
<gene>
    <name evidence="1" type="ORF">NGM99_21315</name>
</gene>
<proteinExistence type="predicted"/>